<dbReference type="InterPro" id="IPR051684">
    <property type="entry name" value="Electron_Trans/Redox"/>
</dbReference>
<dbReference type="InterPro" id="IPR017896">
    <property type="entry name" value="4Fe4S_Fe-S-bd"/>
</dbReference>
<reference evidence="9 10" key="1">
    <citation type="submission" date="2019-09" db="EMBL/GenBank/DDBJ databases">
        <title>Genomes of family Cryomorphaceae.</title>
        <authorList>
            <person name="Bowman J.P."/>
        </authorList>
    </citation>
    <scope>NUCLEOTIDE SEQUENCE [LARGE SCALE GENOMIC DNA]</scope>
    <source>
        <strain evidence="9 10">LMG 25704</strain>
    </source>
</reference>
<dbReference type="InterPro" id="IPR014116">
    <property type="entry name" value="Cyt_c_oxidase_cbb3_FixG"/>
</dbReference>
<dbReference type="Pfam" id="PF12801">
    <property type="entry name" value="Fer4_5"/>
    <property type="match status" value="1"/>
</dbReference>
<dbReference type="InterPro" id="IPR017900">
    <property type="entry name" value="4Fe4S_Fe_S_CS"/>
</dbReference>
<gene>
    <name evidence="9" type="primary">ccoG</name>
    <name evidence="9" type="ORF">F8C67_05460</name>
</gene>
<dbReference type="NCBIfam" id="TIGR02745">
    <property type="entry name" value="ccoG_rdxA_fixG"/>
    <property type="match status" value="1"/>
</dbReference>
<dbReference type="Gene3D" id="3.30.70.20">
    <property type="match status" value="1"/>
</dbReference>
<feature type="transmembrane region" description="Helical" evidence="7">
    <location>
        <begin position="200"/>
        <end position="217"/>
    </location>
</feature>
<dbReference type="PANTHER" id="PTHR30176:SF3">
    <property type="entry name" value="FERREDOXIN-TYPE PROTEIN NAPH"/>
    <property type="match status" value="1"/>
</dbReference>
<accession>A0A6N6RGW2</accession>
<keyword evidence="7" id="KW-0812">Transmembrane</keyword>
<dbReference type="InterPro" id="IPR013783">
    <property type="entry name" value="Ig-like_fold"/>
</dbReference>
<evidence type="ECO:0000313" key="9">
    <source>
        <dbReference type="EMBL" id="KAB2813609.1"/>
    </source>
</evidence>
<evidence type="ECO:0000259" key="8">
    <source>
        <dbReference type="PROSITE" id="PS51379"/>
    </source>
</evidence>
<proteinExistence type="predicted"/>
<keyword evidence="4" id="KW-0249">Electron transport</keyword>
<dbReference type="PANTHER" id="PTHR30176">
    <property type="entry name" value="FERREDOXIN-TYPE PROTEIN NAPH"/>
    <property type="match status" value="1"/>
</dbReference>
<dbReference type="Gene3D" id="2.60.40.10">
    <property type="entry name" value="Immunoglobulins"/>
    <property type="match status" value="1"/>
</dbReference>
<evidence type="ECO:0000256" key="7">
    <source>
        <dbReference type="SAM" id="Phobius"/>
    </source>
</evidence>
<dbReference type="PROSITE" id="PS00198">
    <property type="entry name" value="4FE4S_FER_1"/>
    <property type="match status" value="1"/>
</dbReference>
<feature type="transmembrane region" description="Helical" evidence="7">
    <location>
        <begin position="86"/>
        <end position="112"/>
    </location>
</feature>
<keyword evidence="10" id="KW-1185">Reference proteome</keyword>
<comment type="caution">
    <text evidence="9">The sequence shown here is derived from an EMBL/GenBank/DDBJ whole genome shotgun (WGS) entry which is preliminary data.</text>
</comment>
<name>A0A6N6RGW2_9FLAO</name>
<dbReference type="GO" id="GO:0005886">
    <property type="term" value="C:plasma membrane"/>
    <property type="evidence" value="ECO:0007669"/>
    <property type="project" value="TreeGrafter"/>
</dbReference>
<dbReference type="Pfam" id="PF11614">
    <property type="entry name" value="FixG_C"/>
    <property type="match status" value="1"/>
</dbReference>
<dbReference type="PROSITE" id="PS51379">
    <property type="entry name" value="4FE4S_FER_2"/>
    <property type="match status" value="1"/>
</dbReference>
<evidence type="ECO:0000256" key="6">
    <source>
        <dbReference type="ARBA" id="ARBA00023014"/>
    </source>
</evidence>
<evidence type="ECO:0000256" key="3">
    <source>
        <dbReference type="ARBA" id="ARBA00022723"/>
    </source>
</evidence>
<keyword evidence="7" id="KW-1133">Transmembrane helix</keyword>
<dbReference type="GO" id="GO:0051539">
    <property type="term" value="F:4 iron, 4 sulfur cluster binding"/>
    <property type="evidence" value="ECO:0007669"/>
    <property type="project" value="UniProtKB-KW"/>
</dbReference>
<protein>
    <submittedName>
        <fullName evidence="9">Cytochrome c oxidase accessory protein CcoG</fullName>
    </submittedName>
</protein>
<keyword evidence="2" id="KW-0004">4Fe-4S</keyword>
<dbReference type="EMBL" id="WBVO01000003">
    <property type="protein sequence ID" value="KAB2813609.1"/>
    <property type="molecule type" value="Genomic_DNA"/>
</dbReference>
<keyword evidence="1" id="KW-0813">Transport</keyword>
<dbReference type="OrthoDB" id="9811700at2"/>
<organism evidence="9 10">
    <name type="scientific">Phaeocystidibacter luteus</name>
    <dbReference type="NCBI Taxonomy" id="911197"/>
    <lineage>
        <taxon>Bacteria</taxon>
        <taxon>Pseudomonadati</taxon>
        <taxon>Bacteroidota</taxon>
        <taxon>Flavobacteriia</taxon>
        <taxon>Flavobacteriales</taxon>
        <taxon>Phaeocystidibacteraceae</taxon>
        <taxon>Phaeocystidibacter</taxon>
    </lineage>
</organism>
<keyword evidence="6" id="KW-0411">Iron-sulfur</keyword>
<evidence type="ECO:0000256" key="2">
    <source>
        <dbReference type="ARBA" id="ARBA00022485"/>
    </source>
</evidence>
<feature type="domain" description="4Fe-4S ferredoxin-type" evidence="8">
    <location>
        <begin position="261"/>
        <end position="289"/>
    </location>
</feature>
<evidence type="ECO:0000313" key="10">
    <source>
        <dbReference type="Proteomes" id="UP000468650"/>
    </source>
</evidence>
<evidence type="ECO:0000256" key="4">
    <source>
        <dbReference type="ARBA" id="ARBA00022982"/>
    </source>
</evidence>
<dbReference type="RefSeq" id="WP_151666811.1">
    <property type="nucleotide sequence ID" value="NZ_WBVO01000003.1"/>
</dbReference>
<dbReference type="GO" id="GO:0046872">
    <property type="term" value="F:metal ion binding"/>
    <property type="evidence" value="ECO:0007669"/>
    <property type="project" value="UniProtKB-KW"/>
</dbReference>
<dbReference type="Proteomes" id="UP000468650">
    <property type="component" value="Unassembled WGS sequence"/>
</dbReference>
<feature type="transmembrane region" description="Helical" evidence="7">
    <location>
        <begin position="340"/>
        <end position="357"/>
    </location>
</feature>
<dbReference type="AlphaFoldDB" id="A0A6N6RGW2"/>
<feature type="transmembrane region" description="Helical" evidence="7">
    <location>
        <begin position="161"/>
        <end position="180"/>
    </location>
</feature>
<dbReference type="SUPFAM" id="SSF54862">
    <property type="entry name" value="4Fe-4S ferredoxins"/>
    <property type="match status" value="1"/>
</dbReference>
<keyword evidence="7" id="KW-0472">Membrane</keyword>
<sequence>MKTYSPMDDSFRDSIGTVDEDGKRKWIVPKRVNGYWMKARTRVAMGLLVFFFAVPWLRIGGEPFLKLDVLGREFVIFGSTFWPQDFYLLVISMITGVLFVVLFTVVFGRIFCGWMCPQTIFMEHVFRRIEYWIDGDRGQQLRLRKLPWTSREKLLKRSFKYSLFWIISFLIGNTFLMILIGTDRWWLMVQEGPTQHWGNFISLVVFTTIFFFVFAWFREQVCIMVCPYGRLQGAMLDRKSVVIAYDKVRGETRAKFKKKENREEAGKGDCIDCHQCVDVCPTGIDIRNGTQLECINCTACIDVCNDVMERIDKPKGLIRFASEDEIETGEKWKFTTRAKAYSGVLGVLLILMGFLLSDRPIIEVKFLKAKNQSFTIVEDELVMNMITVKTINKSPNPVNVSINLANKNGTIVYAPALPDSIAGGGIVDATLLVKIPQTELNSSRDNIVFEILVNGEPVEYQDFEFEGPGSGRLPTKRALP</sequence>
<evidence type="ECO:0000256" key="5">
    <source>
        <dbReference type="ARBA" id="ARBA00023004"/>
    </source>
</evidence>
<keyword evidence="3" id="KW-0479">Metal-binding</keyword>
<dbReference type="Pfam" id="PF13746">
    <property type="entry name" value="Fer4_18"/>
    <property type="match status" value="1"/>
</dbReference>
<feature type="transmembrane region" description="Helical" evidence="7">
    <location>
        <begin position="39"/>
        <end position="57"/>
    </location>
</feature>
<keyword evidence="5" id="KW-0408">Iron</keyword>
<evidence type="ECO:0000256" key="1">
    <source>
        <dbReference type="ARBA" id="ARBA00022448"/>
    </source>
</evidence>
<dbReference type="InterPro" id="IPR032879">
    <property type="entry name" value="FixG_C"/>
</dbReference>